<sequence length="152" mass="16811">MTENTHVDITALKAVTRLLSDCKSRKSIADAGYGNGVPVVAVAENETVREVEWKMNATGSAKVILGIYFPGRSEKTTIARYRKVQIVLSRKTPSKDVPQTEDFEMFHDISPESTIGMCCDYLWQKPERTVGIPDFAGVKGFVPSRKSALVMV</sequence>
<dbReference type="Proteomes" id="UP000029033">
    <property type="component" value="Unassembled WGS sequence"/>
</dbReference>
<dbReference type="AlphaFoldDB" id="A0A087DHX3"/>
<dbReference type="GeneID" id="85165923"/>
<dbReference type="EMBL" id="JGZO01000004">
    <property type="protein sequence ID" value="KFI95123.1"/>
    <property type="molecule type" value="Genomic_DNA"/>
</dbReference>
<protein>
    <submittedName>
        <fullName evidence="1">Uncharacterized protein</fullName>
    </submittedName>
</protein>
<keyword evidence="2" id="KW-1185">Reference proteome</keyword>
<evidence type="ECO:0000313" key="2">
    <source>
        <dbReference type="Proteomes" id="UP000029033"/>
    </source>
</evidence>
<dbReference type="RefSeq" id="WP_144414440.1">
    <property type="nucleotide sequence ID" value="NZ_CAUPKV010000009.1"/>
</dbReference>
<organism evidence="1 2">
    <name type="scientific">Bifidobacterium scardovii</name>
    <dbReference type="NCBI Taxonomy" id="158787"/>
    <lineage>
        <taxon>Bacteria</taxon>
        <taxon>Bacillati</taxon>
        <taxon>Actinomycetota</taxon>
        <taxon>Actinomycetes</taxon>
        <taxon>Bifidobacteriales</taxon>
        <taxon>Bifidobacteriaceae</taxon>
        <taxon>Bifidobacterium</taxon>
    </lineage>
</organism>
<reference evidence="1 2" key="1">
    <citation type="submission" date="2014-03" db="EMBL/GenBank/DDBJ databases">
        <title>Genomics of Bifidobacteria.</title>
        <authorList>
            <person name="Ventura M."/>
            <person name="Milani C."/>
            <person name="Lugli G.A."/>
        </authorList>
    </citation>
    <scope>NUCLEOTIDE SEQUENCE [LARGE SCALE GENOMIC DNA]</scope>
    <source>
        <strain evidence="1 2">LMG 21589</strain>
    </source>
</reference>
<accession>A0A087DHX3</accession>
<name>A0A087DHX3_9BIFI</name>
<gene>
    <name evidence="1" type="ORF">BSCA_0941</name>
</gene>
<proteinExistence type="predicted"/>
<comment type="caution">
    <text evidence="1">The sequence shown here is derived from an EMBL/GenBank/DDBJ whole genome shotgun (WGS) entry which is preliminary data.</text>
</comment>
<evidence type="ECO:0000313" key="1">
    <source>
        <dbReference type="EMBL" id="KFI95123.1"/>
    </source>
</evidence>